<dbReference type="PROSITE" id="PS50216">
    <property type="entry name" value="DHHC"/>
    <property type="match status" value="1"/>
</dbReference>
<protein>
    <recommendedName>
        <fullName evidence="10">Palmitoyltransferase</fullName>
        <ecNumber evidence="10">2.3.1.225</ecNumber>
    </recommendedName>
</protein>
<evidence type="ECO:0000259" key="11">
    <source>
        <dbReference type="Pfam" id="PF01529"/>
    </source>
</evidence>
<dbReference type="Proteomes" id="UP001221142">
    <property type="component" value="Unassembled WGS sequence"/>
</dbReference>
<gene>
    <name evidence="12" type="ORF">FB45DRAFT_1022151</name>
</gene>
<feature type="transmembrane region" description="Helical" evidence="10">
    <location>
        <begin position="236"/>
        <end position="259"/>
    </location>
</feature>
<dbReference type="InterPro" id="IPR039859">
    <property type="entry name" value="PFA4/ZDH16/20/ERF2-like"/>
</dbReference>
<organism evidence="12 13">
    <name type="scientific">Roridomyces roridus</name>
    <dbReference type="NCBI Taxonomy" id="1738132"/>
    <lineage>
        <taxon>Eukaryota</taxon>
        <taxon>Fungi</taxon>
        <taxon>Dikarya</taxon>
        <taxon>Basidiomycota</taxon>
        <taxon>Agaricomycotina</taxon>
        <taxon>Agaricomycetes</taxon>
        <taxon>Agaricomycetidae</taxon>
        <taxon>Agaricales</taxon>
        <taxon>Marasmiineae</taxon>
        <taxon>Mycenaceae</taxon>
        <taxon>Roridomyces</taxon>
    </lineage>
</organism>
<evidence type="ECO:0000256" key="6">
    <source>
        <dbReference type="ARBA" id="ARBA00023139"/>
    </source>
</evidence>
<evidence type="ECO:0000256" key="10">
    <source>
        <dbReference type="RuleBase" id="RU079119"/>
    </source>
</evidence>
<feature type="domain" description="Palmitoyltransferase DHHC" evidence="11">
    <location>
        <begin position="154"/>
        <end position="273"/>
    </location>
</feature>
<dbReference type="GO" id="GO:0006612">
    <property type="term" value="P:protein targeting to membrane"/>
    <property type="evidence" value="ECO:0007669"/>
    <property type="project" value="TreeGrafter"/>
</dbReference>
<comment type="catalytic activity">
    <reaction evidence="9 10">
        <text>L-cysteinyl-[protein] + hexadecanoyl-CoA = S-hexadecanoyl-L-cysteinyl-[protein] + CoA</text>
        <dbReference type="Rhea" id="RHEA:36683"/>
        <dbReference type="Rhea" id="RHEA-COMP:10131"/>
        <dbReference type="Rhea" id="RHEA-COMP:11032"/>
        <dbReference type="ChEBI" id="CHEBI:29950"/>
        <dbReference type="ChEBI" id="CHEBI:57287"/>
        <dbReference type="ChEBI" id="CHEBI:57379"/>
        <dbReference type="ChEBI" id="CHEBI:74151"/>
        <dbReference type="EC" id="2.3.1.225"/>
    </reaction>
</comment>
<keyword evidence="2 10" id="KW-0808">Transferase</keyword>
<comment type="subcellular location">
    <subcellularLocation>
        <location evidence="1">Membrane</location>
        <topology evidence="1">Multi-pass membrane protein</topology>
    </subcellularLocation>
</comment>
<keyword evidence="6" id="KW-0564">Palmitate</keyword>
<proteinExistence type="inferred from homology"/>
<evidence type="ECO:0000256" key="1">
    <source>
        <dbReference type="ARBA" id="ARBA00004141"/>
    </source>
</evidence>
<reference evidence="12" key="1">
    <citation type="submission" date="2023-03" db="EMBL/GenBank/DDBJ databases">
        <title>Massive genome expansion in bonnet fungi (Mycena s.s.) driven by repeated elements and novel gene families across ecological guilds.</title>
        <authorList>
            <consortium name="Lawrence Berkeley National Laboratory"/>
            <person name="Harder C.B."/>
            <person name="Miyauchi S."/>
            <person name="Viragh M."/>
            <person name="Kuo A."/>
            <person name="Thoen E."/>
            <person name="Andreopoulos B."/>
            <person name="Lu D."/>
            <person name="Skrede I."/>
            <person name="Drula E."/>
            <person name="Henrissat B."/>
            <person name="Morin E."/>
            <person name="Kohler A."/>
            <person name="Barry K."/>
            <person name="LaButti K."/>
            <person name="Morin E."/>
            <person name="Salamov A."/>
            <person name="Lipzen A."/>
            <person name="Mereny Z."/>
            <person name="Hegedus B."/>
            <person name="Baldrian P."/>
            <person name="Stursova M."/>
            <person name="Weitz H."/>
            <person name="Taylor A."/>
            <person name="Grigoriev I.V."/>
            <person name="Nagy L.G."/>
            <person name="Martin F."/>
            <person name="Kauserud H."/>
        </authorList>
    </citation>
    <scope>NUCLEOTIDE SEQUENCE</scope>
    <source>
        <strain evidence="12">9284</strain>
    </source>
</reference>
<keyword evidence="5 10" id="KW-0472">Membrane</keyword>
<feature type="transmembrane region" description="Helical" evidence="10">
    <location>
        <begin position="193"/>
        <end position="216"/>
    </location>
</feature>
<keyword evidence="8 10" id="KW-0012">Acyltransferase</keyword>
<keyword evidence="4 10" id="KW-1133">Transmembrane helix</keyword>
<keyword evidence="7" id="KW-0449">Lipoprotein</keyword>
<dbReference type="InterPro" id="IPR001594">
    <property type="entry name" value="Palmitoyltrfase_DHHC"/>
</dbReference>
<evidence type="ECO:0000256" key="3">
    <source>
        <dbReference type="ARBA" id="ARBA00022692"/>
    </source>
</evidence>
<keyword evidence="3 10" id="KW-0812">Transmembrane</keyword>
<dbReference type="GO" id="GO:0016020">
    <property type="term" value="C:membrane"/>
    <property type="evidence" value="ECO:0007669"/>
    <property type="project" value="UniProtKB-SubCell"/>
</dbReference>
<evidence type="ECO:0000256" key="4">
    <source>
        <dbReference type="ARBA" id="ARBA00022989"/>
    </source>
</evidence>
<evidence type="ECO:0000313" key="12">
    <source>
        <dbReference type="EMBL" id="KAJ7641399.1"/>
    </source>
</evidence>
<comment type="similarity">
    <text evidence="10">Belongs to the DHHC palmitoyltransferase family.</text>
</comment>
<comment type="domain">
    <text evidence="10">The DHHC domain is required for palmitoyltransferase activity.</text>
</comment>
<dbReference type="GO" id="GO:0005783">
    <property type="term" value="C:endoplasmic reticulum"/>
    <property type="evidence" value="ECO:0007669"/>
    <property type="project" value="TreeGrafter"/>
</dbReference>
<evidence type="ECO:0000256" key="5">
    <source>
        <dbReference type="ARBA" id="ARBA00023136"/>
    </source>
</evidence>
<dbReference type="Pfam" id="PF01529">
    <property type="entry name" value="DHHC"/>
    <property type="match status" value="1"/>
</dbReference>
<dbReference type="GO" id="GO:0005794">
    <property type="term" value="C:Golgi apparatus"/>
    <property type="evidence" value="ECO:0007669"/>
    <property type="project" value="TreeGrafter"/>
</dbReference>
<dbReference type="GO" id="GO:0019706">
    <property type="term" value="F:protein-cysteine S-palmitoyltransferase activity"/>
    <property type="evidence" value="ECO:0007669"/>
    <property type="project" value="UniProtKB-EC"/>
</dbReference>
<evidence type="ECO:0000256" key="8">
    <source>
        <dbReference type="ARBA" id="ARBA00023315"/>
    </source>
</evidence>
<evidence type="ECO:0000256" key="9">
    <source>
        <dbReference type="ARBA" id="ARBA00048048"/>
    </source>
</evidence>
<evidence type="ECO:0000313" key="13">
    <source>
        <dbReference type="Proteomes" id="UP001221142"/>
    </source>
</evidence>
<accession>A0AAD7C7I7</accession>
<comment type="caution">
    <text evidence="12">The sequence shown here is derived from an EMBL/GenBank/DDBJ whole genome shotgun (WGS) entry which is preliminary data.</text>
</comment>
<evidence type="ECO:0000256" key="7">
    <source>
        <dbReference type="ARBA" id="ARBA00023288"/>
    </source>
</evidence>
<keyword evidence="13" id="KW-1185">Reference proteome</keyword>
<dbReference type="PANTHER" id="PTHR22883">
    <property type="entry name" value="ZINC FINGER DHHC DOMAIN CONTAINING PROTEIN"/>
    <property type="match status" value="1"/>
</dbReference>
<evidence type="ECO:0000256" key="2">
    <source>
        <dbReference type="ARBA" id="ARBA00022679"/>
    </source>
</evidence>
<dbReference type="EC" id="2.3.1.225" evidence="10"/>
<dbReference type="EMBL" id="JARKIF010000004">
    <property type="protein sequence ID" value="KAJ7641399.1"/>
    <property type="molecule type" value="Genomic_DNA"/>
</dbReference>
<name>A0AAD7C7I7_9AGAR</name>
<dbReference type="AlphaFoldDB" id="A0AAD7C7I7"/>
<sequence>MVGYVLILPRVRVVGRSSLTLFTVVQLTTLEIFRSVTSGYNNNKQPTQPPCTCLRHAITAPDDPSRPSSALRRHLHPTRSNAFFNPRSQGTRWRVTSMCTGTKTPRGTRLESICSKQARRRTWTPARSSGTSNVSLTLTIGVGPTRRGVVVVWARKPLRSKHCRVCDKCVARSDHHCPWVWNYVGANNHRQSVVFVTALVFGLILFDYLTYAFFSSVVLPIESDPSAPTPSASCPLPSSLCILTATDTFLLAVAVWATLQLSWTSVLLASQFWHDCETDDDVGGVESGTGWVHGWTWGSESGGADGTPACWTFACSRFGDT</sequence>